<dbReference type="Gene3D" id="3.40.50.1820">
    <property type="entry name" value="alpha/beta hydrolase"/>
    <property type="match status" value="1"/>
</dbReference>
<dbReference type="PANTHER" id="PTHR43798:SF31">
    <property type="entry name" value="AB HYDROLASE SUPERFAMILY PROTEIN YCLE"/>
    <property type="match status" value="1"/>
</dbReference>
<dbReference type="InterPro" id="IPR050266">
    <property type="entry name" value="AB_hydrolase_sf"/>
</dbReference>
<dbReference type="Gene3D" id="6.10.140.700">
    <property type="match status" value="1"/>
</dbReference>
<feature type="domain" description="AB hydrolase-1" evidence="2">
    <location>
        <begin position="42"/>
        <end position="248"/>
    </location>
</feature>
<evidence type="ECO:0000256" key="1">
    <source>
        <dbReference type="ARBA" id="ARBA00022801"/>
    </source>
</evidence>
<sequence>MWGRQMIQTSRGTFECFVAGEGEPLCVTHLYSEFNERGTYFADPFTSRFRVYLVNLREAGQSVKATENEQLSMKESVRDLEAIREALGYNRWVFAGHSTGGMLGLVYAHSFPESLTKMVVGGAAASNAYMRHEGSMYARNSPLNKRLKELFIIIKSDEASPEEKREANRAWTDLSLYRPAQRAEYFKRPSSGKVVPRRLDYYSFKELPHFNLTEELNCIHVPTFVFCGQHDTQCPVEFSEAIHKGLPHSE</sequence>
<dbReference type="InterPro" id="IPR029058">
    <property type="entry name" value="AB_hydrolase_fold"/>
</dbReference>
<keyword evidence="1" id="KW-0378">Hydrolase</keyword>
<dbReference type="PANTHER" id="PTHR43798">
    <property type="entry name" value="MONOACYLGLYCEROL LIPASE"/>
    <property type="match status" value="1"/>
</dbReference>
<evidence type="ECO:0000259" key="2">
    <source>
        <dbReference type="Pfam" id="PF00561"/>
    </source>
</evidence>
<dbReference type="Pfam" id="PF00561">
    <property type="entry name" value="Abhydrolase_1"/>
    <property type="match status" value="1"/>
</dbReference>
<dbReference type="SUPFAM" id="SSF53474">
    <property type="entry name" value="alpha/beta-Hydrolases"/>
    <property type="match status" value="1"/>
</dbReference>
<proteinExistence type="predicted"/>
<dbReference type="InterPro" id="IPR000073">
    <property type="entry name" value="AB_hydrolase_1"/>
</dbReference>
<comment type="caution">
    <text evidence="3">The sequence shown here is derived from an EMBL/GenBank/DDBJ whole genome shotgun (WGS) entry which is preliminary data.</text>
</comment>
<dbReference type="Proteomes" id="UP000642571">
    <property type="component" value="Unassembled WGS sequence"/>
</dbReference>
<evidence type="ECO:0000313" key="3">
    <source>
        <dbReference type="EMBL" id="GGD14792.1"/>
    </source>
</evidence>
<reference evidence="4" key="1">
    <citation type="journal article" date="2019" name="Int. J. Syst. Evol. Microbiol.">
        <title>The Global Catalogue of Microorganisms (GCM) 10K type strain sequencing project: providing services to taxonomists for standard genome sequencing and annotation.</title>
        <authorList>
            <consortium name="The Broad Institute Genomics Platform"/>
            <consortium name="The Broad Institute Genome Sequencing Center for Infectious Disease"/>
            <person name="Wu L."/>
            <person name="Ma J."/>
        </authorList>
    </citation>
    <scope>NUCLEOTIDE SEQUENCE [LARGE SCALE GENOMIC DNA]</scope>
    <source>
        <strain evidence="4">CGMCC 1.15353</strain>
    </source>
</reference>
<dbReference type="EMBL" id="BMIN01000009">
    <property type="protein sequence ID" value="GGD14792.1"/>
    <property type="molecule type" value="Genomic_DNA"/>
</dbReference>
<gene>
    <name evidence="3" type="ORF">GCM10011389_23050</name>
</gene>
<protein>
    <submittedName>
        <fullName evidence="3">Proline iminopeptidase</fullName>
    </submittedName>
</protein>
<accession>A0ABQ1Q6X6</accession>
<evidence type="ECO:0000313" key="4">
    <source>
        <dbReference type="Proteomes" id="UP000642571"/>
    </source>
</evidence>
<organism evidence="3 4">
    <name type="scientific">Pontibacillus salipaludis</name>
    <dbReference type="NCBI Taxonomy" id="1697394"/>
    <lineage>
        <taxon>Bacteria</taxon>
        <taxon>Bacillati</taxon>
        <taxon>Bacillota</taxon>
        <taxon>Bacilli</taxon>
        <taxon>Bacillales</taxon>
        <taxon>Bacillaceae</taxon>
        <taxon>Pontibacillus</taxon>
    </lineage>
</organism>
<keyword evidence="4" id="KW-1185">Reference proteome</keyword>
<name>A0ABQ1Q6X6_9BACI</name>